<dbReference type="AlphaFoldDB" id="A0A9D2RYL9"/>
<dbReference type="InterPro" id="IPR008979">
    <property type="entry name" value="Galactose-bd-like_sf"/>
</dbReference>
<protein>
    <recommendedName>
        <fullName evidence="2">Glycoside hydrolase family 2 catalytic domain-containing protein</fullName>
    </recommendedName>
</protein>
<comment type="caution">
    <text evidence="3">The sequence shown here is derived from an EMBL/GenBank/DDBJ whole genome shotgun (WGS) entry which is preliminary data.</text>
</comment>
<proteinExistence type="predicted"/>
<accession>A0A9D2RYL9</accession>
<dbReference type="PANTHER" id="PTHR42732:SF1">
    <property type="entry name" value="BETA-MANNOSIDASE"/>
    <property type="match status" value="1"/>
</dbReference>
<dbReference type="InterPro" id="IPR006103">
    <property type="entry name" value="Glyco_hydro_2_cat"/>
</dbReference>
<feature type="region of interest" description="Disordered" evidence="1">
    <location>
        <begin position="31"/>
        <end position="56"/>
    </location>
</feature>
<dbReference type="InterPro" id="IPR051913">
    <property type="entry name" value="GH2_Domain-Containing"/>
</dbReference>
<dbReference type="InterPro" id="IPR017853">
    <property type="entry name" value="GH"/>
</dbReference>
<dbReference type="GO" id="GO:0005975">
    <property type="term" value="P:carbohydrate metabolic process"/>
    <property type="evidence" value="ECO:0007669"/>
    <property type="project" value="InterPro"/>
</dbReference>
<sequence length="893" mass="99835">MFYALAGSWEAVWEGASYPVTLPGTLDENNIGYADSGEDQRLPPGERKGGGAPIAGRFTRKHTYEGPVTFRRVVDWQPPQGRRVFFQVGRARHLRLLVDGQEVAPFEEPTISTPYVFEVTGLVKPGSQVELISDNSYPGWPHDAIVYSSAATDETQTNWNGVLGDLGLRDEAPVFLRSVRVYPGEETLSVQVEVSAAQAYRGTLSLASPALAAPVERAIALEPGEHLFQLEELPLAAGVRRWDEYEGNLYQLIAALSGSDEKTVRFGVRTFGAKEGRLALNGRAFFLRGEANCAEFPEEGHPPMTVEAWRKVLEMYKSYGVNVMRFHSHCPPEAAFAAADELGMMMQPELSHWNPHTAFLDQESLDYYTAELRQILRCLANHPSFVMLTFGNELWTDEEGIRRIHSLLDMARAQDSTRLYAWGSNVFYGTKGCDPESDFYTSTQYFTHMIRGTSALGENDPGRLPGFINNKYPAPGENYDASMAQLRQTYQKPVFSFEVGQFEILPDFDELQDFQGVSDPANYRIIQEKVRQQGLEPVWKRYVEATGELSRIGYRAEVEAAMNTDEMSGISLLQLQDFPGQGTALVGMMDSHLKPKPFAFARPEAFQAFFRDRLVLASLPRYTYQAGESFTGEFFLANYGKTELSAPLEYTLTGPGVSLAGSLPARPCPAGKRTPLGAVTFQLPALEQAQRLELRLAVGEVENTYPLWMYPPVEPRCPASVYETRSFDEKARQVLAQGGKVFLAPPADKEHMPQSIGTQFTTDFWSVGTFPAQEGSMGQLIDTQHPIFQSFPTEYHTNWQWWPMASQRAFVLPRTIQAIVTEMDCYAYLRPMAQLFEARCGGGVILVSSMGLQDLQQYPEARALLHSLYQYMDSESFAPQQELPPELFASLAP</sequence>
<dbReference type="EMBL" id="DWXZ01000130">
    <property type="protein sequence ID" value="HJB37638.1"/>
    <property type="molecule type" value="Genomic_DNA"/>
</dbReference>
<feature type="domain" description="Glycoside hydrolase family 2 catalytic" evidence="2">
    <location>
        <begin position="274"/>
        <end position="438"/>
    </location>
</feature>
<dbReference type="Pfam" id="PF02836">
    <property type="entry name" value="Glyco_hydro_2_C"/>
    <property type="match status" value="1"/>
</dbReference>
<dbReference type="Proteomes" id="UP000824214">
    <property type="component" value="Unassembled WGS sequence"/>
</dbReference>
<evidence type="ECO:0000259" key="2">
    <source>
        <dbReference type="Pfam" id="PF02836"/>
    </source>
</evidence>
<dbReference type="Gene3D" id="2.60.120.260">
    <property type="entry name" value="Galactose-binding domain-like"/>
    <property type="match status" value="1"/>
</dbReference>
<name>A0A9D2RYL9_9FIRM</name>
<evidence type="ECO:0000313" key="4">
    <source>
        <dbReference type="Proteomes" id="UP000824214"/>
    </source>
</evidence>
<dbReference type="PANTHER" id="PTHR42732">
    <property type="entry name" value="BETA-GALACTOSIDASE"/>
    <property type="match status" value="1"/>
</dbReference>
<dbReference type="Gene3D" id="3.20.20.80">
    <property type="entry name" value="Glycosidases"/>
    <property type="match status" value="1"/>
</dbReference>
<dbReference type="SUPFAM" id="SSF49785">
    <property type="entry name" value="Galactose-binding domain-like"/>
    <property type="match status" value="1"/>
</dbReference>
<reference evidence="3" key="1">
    <citation type="journal article" date="2021" name="PeerJ">
        <title>Extensive microbial diversity within the chicken gut microbiome revealed by metagenomics and culture.</title>
        <authorList>
            <person name="Gilroy R."/>
            <person name="Ravi A."/>
            <person name="Getino M."/>
            <person name="Pursley I."/>
            <person name="Horton D.L."/>
            <person name="Alikhan N.F."/>
            <person name="Baker D."/>
            <person name="Gharbi K."/>
            <person name="Hall N."/>
            <person name="Watson M."/>
            <person name="Adriaenssens E.M."/>
            <person name="Foster-Nyarko E."/>
            <person name="Jarju S."/>
            <person name="Secka A."/>
            <person name="Antonio M."/>
            <person name="Oren A."/>
            <person name="Chaudhuri R.R."/>
            <person name="La Ragione R."/>
            <person name="Hildebrand F."/>
            <person name="Pallen M.J."/>
        </authorList>
    </citation>
    <scope>NUCLEOTIDE SEQUENCE</scope>
    <source>
        <strain evidence="3">ChiBcolR8-3208</strain>
    </source>
</reference>
<reference evidence="3" key="2">
    <citation type="submission" date="2021-04" db="EMBL/GenBank/DDBJ databases">
        <authorList>
            <person name="Gilroy R."/>
        </authorList>
    </citation>
    <scope>NUCLEOTIDE SEQUENCE</scope>
    <source>
        <strain evidence="3">ChiBcolR8-3208</strain>
    </source>
</reference>
<gene>
    <name evidence="3" type="ORF">H9942_06175</name>
</gene>
<organism evidence="3 4">
    <name type="scientific">Candidatus Acutalibacter ornithocaccae</name>
    <dbReference type="NCBI Taxonomy" id="2838416"/>
    <lineage>
        <taxon>Bacteria</taxon>
        <taxon>Bacillati</taxon>
        <taxon>Bacillota</taxon>
        <taxon>Clostridia</taxon>
        <taxon>Eubacteriales</taxon>
        <taxon>Acutalibacteraceae</taxon>
        <taxon>Acutalibacter</taxon>
    </lineage>
</organism>
<dbReference type="GO" id="GO:0004553">
    <property type="term" value="F:hydrolase activity, hydrolyzing O-glycosyl compounds"/>
    <property type="evidence" value="ECO:0007669"/>
    <property type="project" value="InterPro"/>
</dbReference>
<evidence type="ECO:0000313" key="3">
    <source>
        <dbReference type="EMBL" id="HJB37638.1"/>
    </source>
</evidence>
<dbReference type="SUPFAM" id="SSF51445">
    <property type="entry name" value="(Trans)glycosidases"/>
    <property type="match status" value="1"/>
</dbReference>
<evidence type="ECO:0000256" key="1">
    <source>
        <dbReference type="SAM" id="MobiDB-lite"/>
    </source>
</evidence>
<feature type="compositionally biased region" description="Basic and acidic residues" evidence="1">
    <location>
        <begin position="38"/>
        <end position="49"/>
    </location>
</feature>